<name>A0A1M7YBD2_9BACT</name>
<keyword evidence="1" id="KW-1133">Transmembrane helix</keyword>
<proteinExistence type="predicted"/>
<organism evidence="2 3">
    <name type="scientific">Desulfopila aestuarii DSM 18488</name>
    <dbReference type="NCBI Taxonomy" id="1121416"/>
    <lineage>
        <taxon>Bacteria</taxon>
        <taxon>Pseudomonadati</taxon>
        <taxon>Thermodesulfobacteriota</taxon>
        <taxon>Desulfobulbia</taxon>
        <taxon>Desulfobulbales</taxon>
        <taxon>Desulfocapsaceae</taxon>
        <taxon>Desulfopila</taxon>
    </lineage>
</organism>
<gene>
    <name evidence="2" type="ORF">SAMN02745220_03172</name>
</gene>
<protein>
    <submittedName>
        <fullName evidence="2">Uncharacterized protein</fullName>
    </submittedName>
</protein>
<evidence type="ECO:0000256" key="1">
    <source>
        <dbReference type="SAM" id="Phobius"/>
    </source>
</evidence>
<dbReference type="EMBL" id="FRFE01000016">
    <property type="protein sequence ID" value="SHO49937.1"/>
    <property type="molecule type" value="Genomic_DNA"/>
</dbReference>
<keyword evidence="1" id="KW-0812">Transmembrane</keyword>
<dbReference type="AlphaFoldDB" id="A0A1M7YBD2"/>
<keyword evidence="3" id="KW-1185">Reference proteome</keyword>
<sequence length="52" mass="6020">MNQLQQYIVLFWLLPVLVQIVLPLLLFALHLPKFVMGEKTDSIPAIPRVYIS</sequence>
<evidence type="ECO:0000313" key="3">
    <source>
        <dbReference type="Proteomes" id="UP000184603"/>
    </source>
</evidence>
<dbReference type="Proteomes" id="UP000184603">
    <property type="component" value="Unassembled WGS sequence"/>
</dbReference>
<evidence type="ECO:0000313" key="2">
    <source>
        <dbReference type="EMBL" id="SHO49937.1"/>
    </source>
</evidence>
<accession>A0A1M7YBD2</accession>
<keyword evidence="1" id="KW-0472">Membrane</keyword>
<reference evidence="2 3" key="1">
    <citation type="submission" date="2016-12" db="EMBL/GenBank/DDBJ databases">
        <authorList>
            <person name="Song W.-J."/>
            <person name="Kurnit D.M."/>
        </authorList>
    </citation>
    <scope>NUCLEOTIDE SEQUENCE [LARGE SCALE GENOMIC DNA]</scope>
    <source>
        <strain evidence="2 3">DSM 18488</strain>
    </source>
</reference>
<feature type="transmembrane region" description="Helical" evidence="1">
    <location>
        <begin position="6"/>
        <end position="29"/>
    </location>
</feature>